<comment type="caution">
    <text evidence="2">The sequence shown here is derived from an EMBL/GenBank/DDBJ whole genome shotgun (WGS) entry which is preliminary data.</text>
</comment>
<proteinExistence type="predicted"/>
<name>A0AAD5IYS3_ACENE</name>
<dbReference type="Proteomes" id="UP001064489">
    <property type="component" value="Chromosome 4"/>
</dbReference>
<evidence type="ECO:0000313" key="2">
    <source>
        <dbReference type="EMBL" id="KAI9181024.1"/>
    </source>
</evidence>
<sequence>MDHIMRGGCLISLDEEVTRNKKSRVDEVDVVHVKKVQKATNPAILIVGEEVSATIPLETSRVTASLIVSILRLLPLMPRTLHRILLRRLNEYSHMDQWFACLQGLYDLGPVRDNHYDSSDSKETFEWEDDELPPNGLGDGFSR</sequence>
<keyword evidence="3" id="KW-1185">Reference proteome</keyword>
<dbReference type="AlphaFoldDB" id="A0AAD5IYS3"/>
<dbReference type="EMBL" id="JAJSOW010000101">
    <property type="protein sequence ID" value="KAI9181024.1"/>
    <property type="molecule type" value="Genomic_DNA"/>
</dbReference>
<organism evidence="2 3">
    <name type="scientific">Acer negundo</name>
    <name type="common">Box elder</name>
    <dbReference type="NCBI Taxonomy" id="4023"/>
    <lineage>
        <taxon>Eukaryota</taxon>
        <taxon>Viridiplantae</taxon>
        <taxon>Streptophyta</taxon>
        <taxon>Embryophyta</taxon>
        <taxon>Tracheophyta</taxon>
        <taxon>Spermatophyta</taxon>
        <taxon>Magnoliopsida</taxon>
        <taxon>eudicotyledons</taxon>
        <taxon>Gunneridae</taxon>
        <taxon>Pentapetalae</taxon>
        <taxon>rosids</taxon>
        <taxon>malvids</taxon>
        <taxon>Sapindales</taxon>
        <taxon>Sapindaceae</taxon>
        <taxon>Hippocastanoideae</taxon>
        <taxon>Acereae</taxon>
        <taxon>Acer</taxon>
    </lineage>
</organism>
<gene>
    <name evidence="2" type="ORF">LWI28_010507</name>
</gene>
<reference evidence="2" key="1">
    <citation type="journal article" date="2022" name="Plant J.">
        <title>Strategies of tolerance reflected in two North American maple genomes.</title>
        <authorList>
            <person name="McEvoy S.L."/>
            <person name="Sezen U.U."/>
            <person name="Trouern-Trend A."/>
            <person name="McMahon S.M."/>
            <person name="Schaberg P.G."/>
            <person name="Yang J."/>
            <person name="Wegrzyn J.L."/>
            <person name="Swenson N.G."/>
        </authorList>
    </citation>
    <scope>NUCLEOTIDE SEQUENCE</scope>
    <source>
        <strain evidence="2">91603</strain>
    </source>
</reference>
<accession>A0AAD5IYS3</accession>
<feature type="region of interest" description="Disordered" evidence="1">
    <location>
        <begin position="119"/>
        <end position="143"/>
    </location>
</feature>
<evidence type="ECO:0000256" key="1">
    <source>
        <dbReference type="SAM" id="MobiDB-lite"/>
    </source>
</evidence>
<evidence type="ECO:0000313" key="3">
    <source>
        <dbReference type="Proteomes" id="UP001064489"/>
    </source>
</evidence>
<protein>
    <submittedName>
        <fullName evidence="2">Uncharacterized protein</fullName>
    </submittedName>
</protein>
<reference evidence="2" key="2">
    <citation type="submission" date="2023-02" db="EMBL/GenBank/DDBJ databases">
        <authorList>
            <person name="Swenson N.G."/>
            <person name="Wegrzyn J.L."/>
            <person name="Mcevoy S.L."/>
        </authorList>
    </citation>
    <scope>NUCLEOTIDE SEQUENCE</scope>
    <source>
        <strain evidence="2">91603</strain>
        <tissue evidence="2">Leaf</tissue>
    </source>
</reference>